<keyword evidence="3" id="KW-1185">Reference proteome</keyword>
<evidence type="ECO:0000313" key="3">
    <source>
        <dbReference type="Proteomes" id="UP001187192"/>
    </source>
</evidence>
<name>A0AA88CZA5_FICCA</name>
<dbReference type="EMBL" id="BTGU01000005">
    <property type="protein sequence ID" value="GMN35502.1"/>
    <property type="molecule type" value="Genomic_DNA"/>
</dbReference>
<proteinExistence type="predicted"/>
<dbReference type="Proteomes" id="UP001187192">
    <property type="component" value="Unassembled WGS sequence"/>
</dbReference>
<gene>
    <name evidence="2" type="ORF">TIFTF001_005335</name>
</gene>
<feature type="compositionally biased region" description="Basic and acidic residues" evidence="1">
    <location>
        <begin position="94"/>
        <end position="106"/>
    </location>
</feature>
<dbReference type="AlphaFoldDB" id="A0AA88CZA5"/>
<reference evidence="2" key="1">
    <citation type="submission" date="2023-07" db="EMBL/GenBank/DDBJ databases">
        <title>draft genome sequence of fig (Ficus carica).</title>
        <authorList>
            <person name="Takahashi T."/>
            <person name="Nishimura K."/>
        </authorList>
    </citation>
    <scope>NUCLEOTIDE SEQUENCE</scope>
</reference>
<comment type="caution">
    <text evidence="2">The sequence shown here is derived from an EMBL/GenBank/DDBJ whole genome shotgun (WGS) entry which is preliminary data.</text>
</comment>
<protein>
    <submittedName>
        <fullName evidence="2">Uncharacterized protein</fullName>
    </submittedName>
</protein>
<organism evidence="2 3">
    <name type="scientific">Ficus carica</name>
    <name type="common">Common fig</name>
    <dbReference type="NCBI Taxonomy" id="3494"/>
    <lineage>
        <taxon>Eukaryota</taxon>
        <taxon>Viridiplantae</taxon>
        <taxon>Streptophyta</taxon>
        <taxon>Embryophyta</taxon>
        <taxon>Tracheophyta</taxon>
        <taxon>Spermatophyta</taxon>
        <taxon>Magnoliopsida</taxon>
        <taxon>eudicotyledons</taxon>
        <taxon>Gunneridae</taxon>
        <taxon>Pentapetalae</taxon>
        <taxon>rosids</taxon>
        <taxon>fabids</taxon>
        <taxon>Rosales</taxon>
        <taxon>Moraceae</taxon>
        <taxon>Ficeae</taxon>
        <taxon>Ficus</taxon>
    </lineage>
</organism>
<evidence type="ECO:0000313" key="2">
    <source>
        <dbReference type="EMBL" id="GMN35502.1"/>
    </source>
</evidence>
<sequence>MRVTYLKISDEHGGMKAASGSVTVVEARIYRSRICTYNKIHDFWVFRCLGANFSRHFTKKNGRTGNNVAVGIGHPTYVVRPPSTRSPGETQIEEPNRNGEGGRDPYRGWGAESSRNKRGEGRGAETQIGDGGLNPVAAREGRGGGLRPISGMGE</sequence>
<accession>A0AA88CZA5</accession>
<evidence type="ECO:0000256" key="1">
    <source>
        <dbReference type="SAM" id="MobiDB-lite"/>
    </source>
</evidence>
<feature type="region of interest" description="Disordered" evidence="1">
    <location>
        <begin position="66"/>
        <end position="154"/>
    </location>
</feature>
<feature type="compositionally biased region" description="Basic and acidic residues" evidence="1">
    <location>
        <begin position="114"/>
        <end position="123"/>
    </location>
</feature>